<name>A0ACC1LU74_9FUNG</name>
<sequence>MVISGGLDRKIKLWDLGQGGGLVSSLQEFGDASVSSSVYTLACNTQGSLVVSGSPEKLIRVWDTRVGHQLTTLSGHTDHIRAVLLSADSELVLSGSSDSTVKLWSMRMRRCLSTFAQHSDSVWALHSTHPRFKTFYSASRDGLVAKTIGAGVFGDETAPSSFAVRRASFASRAVDDAQSGVVCVAVAKEQQGVVKIVAADDTYIWTATKGTRLNRWLDVSVRPRRVSLASQDSQPATPVLVSVAQLAKHGFDRGSSAADGSVSEPLSGADSNKAAQLSSRVHVAADSSTANSRHRRNRTIDHSLT</sequence>
<reference evidence="1" key="1">
    <citation type="submission" date="2022-07" db="EMBL/GenBank/DDBJ databases">
        <title>Phylogenomic reconstructions and comparative analyses of Kickxellomycotina fungi.</title>
        <authorList>
            <person name="Reynolds N.K."/>
            <person name="Stajich J.E."/>
            <person name="Barry K."/>
            <person name="Grigoriev I.V."/>
            <person name="Crous P."/>
            <person name="Smith M.E."/>
        </authorList>
    </citation>
    <scope>NUCLEOTIDE SEQUENCE</scope>
    <source>
        <strain evidence="1">CBS 190363</strain>
    </source>
</reference>
<organism evidence="1 2">
    <name type="scientific">Coemansia aciculifera</name>
    <dbReference type="NCBI Taxonomy" id="417176"/>
    <lineage>
        <taxon>Eukaryota</taxon>
        <taxon>Fungi</taxon>
        <taxon>Fungi incertae sedis</taxon>
        <taxon>Zoopagomycota</taxon>
        <taxon>Kickxellomycotina</taxon>
        <taxon>Kickxellomycetes</taxon>
        <taxon>Kickxellales</taxon>
        <taxon>Kickxellaceae</taxon>
        <taxon>Coemansia</taxon>
    </lineage>
</organism>
<evidence type="ECO:0000313" key="2">
    <source>
        <dbReference type="Proteomes" id="UP001139981"/>
    </source>
</evidence>
<dbReference type="Proteomes" id="UP001139981">
    <property type="component" value="Unassembled WGS sequence"/>
</dbReference>
<feature type="non-terminal residue" evidence="1">
    <location>
        <position position="305"/>
    </location>
</feature>
<evidence type="ECO:0000313" key="1">
    <source>
        <dbReference type="EMBL" id="KAJ2881789.1"/>
    </source>
</evidence>
<proteinExistence type="predicted"/>
<dbReference type="EMBL" id="JANBVB010002881">
    <property type="protein sequence ID" value="KAJ2881789.1"/>
    <property type="molecule type" value="Genomic_DNA"/>
</dbReference>
<accession>A0ACC1LU74</accession>
<keyword evidence="2" id="KW-1185">Reference proteome</keyword>
<gene>
    <name evidence="1" type="ORF">IWW38_005747</name>
</gene>
<protein>
    <submittedName>
        <fullName evidence="1">Uncharacterized protein</fullName>
    </submittedName>
</protein>
<comment type="caution">
    <text evidence="1">The sequence shown here is derived from an EMBL/GenBank/DDBJ whole genome shotgun (WGS) entry which is preliminary data.</text>
</comment>